<gene>
    <name evidence="2" type="ORF">BHYA_0117g00010</name>
</gene>
<dbReference type="PANTHER" id="PTHR33112">
    <property type="entry name" value="DOMAIN PROTEIN, PUTATIVE-RELATED"/>
    <property type="match status" value="1"/>
</dbReference>
<evidence type="ECO:0000313" key="2">
    <source>
        <dbReference type="EMBL" id="TGO36678.1"/>
    </source>
</evidence>
<dbReference type="InterPro" id="IPR010730">
    <property type="entry name" value="HET"/>
</dbReference>
<sequence>MFCEICTDFLRTIADAHVKGEPAFGEFVGSFEHHSTYNAFKRALDKGCALCKRIWAQIGDEALNMVDDELAAFGLKFQWILRVPWGDRSNISVRIVPAPDNAFQWYYKIFLRQVDSSEDRLLLPDYYETTNTGSDACFVLANHWLKTCLSSHRNCERLRPSSLKEWTPSRLIHIKGINDLVLCLQKMGNIPIGVEYATLSHCWGKIPDTQRLVLTSENVSSWTRGMPDLKSMKTFDQAIIICQKLGLEYIWIDSLCIFQDCQDDWRQEASLMSTVYKYSKCTITATSANDDTVGCFFDRDLDICLPTRVEFLQNQICFPSASKQSIPNSNLLPENSRSKALQGYYDIQEESHWHRNISNAPVNQRSWVVQERLLSPRVLHFSDRQLFWECAELQASESSPFGIPEKEAADFKTLSPCQHQYRNLTDLDFEAETLSQKYTRLKRGFWIWESVVSAYTSGKLSKGSDKLIAISAIARELQPLMRCRYLAGLWEVDLVFHLAWCSGDSILPSMVYRAPSWSWASIDGGVLPASTYRCFSEVYLVEILEVVIDLVGEDEFGQVQGGHLNLLGQTIDLEVLDEEEESGLHQVLFNGKLNFATILENNSNMGTKTSANQLCCLPLYLHIPDSILYLSGLILECVDATKNEYRRVGLLEYSKSIPVEIGHTGKVSIEDPFLLNLGDVEQKEYDSLVFKKGSADFREITII</sequence>
<reference evidence="2 3" key="1">
    <citation type="submission" date="2017-12" db="EMBL/GenBank/DDBJ databases">
        <title>Comparative genomics of Botrytis spp.</title>
        <authorList>
            <person name="Valero-Jimenez C.A."/>
            <person name="Tapia P."/>
            <person name="Veloso J."/>
            <person name="Silva-Moreno E."/>
            <person name="Staats M."/>
            <person name="Valdes J.H."/>
            <person name="Van Kan J.A.L."/>
        </authorList>
    </citation>
    <scope>NUCLEOTIDE SEQUENCE [LARGE SCALE GENOMIC DNA]</scope>
    <source>
        <strain evidence="2 3">Bh0001</strain>
    </source>
</reference>
<protein>
    <recommendedName>
        <fullName evidence="1">Heterokaryon incompatibility domain-containing protein</fullName>
    </recommendedName>
</protein>
<dbReference type="PANTHER" id="PTHR33112:SF9">
    <property type="entry name" value="HETEROKARYON INCOMPATIBILITY DOMAIN-CONTAINING PROTEIN"/>
    <property type="match status" value="1"/>
</dbReference>
<dbReference type="Pfam" id="PF06985">
    <property type="entry name" value="HET"/>
    <property type="match status" value="1"/>
</dbReference>
<organism evidence="2 3">
    <name type="scientific">Botrytis hyacinthi</name>
    <dbReference type="NCBI Taxonomy" id="278943"/>
    <lineage>
        <taxon>Eukaryota</taxon>
        <taxon>Fungi</taxon>
        <taxon>Dikarya</taxon>
        <taxon>Ascomycota</taxon>
        <taxon>Pezizomycotina</taxon>
        <taxon>Leotiomycetes</taxon>
        <taxon>Helotiales</taxon>
        <taxon>Sclerotiniaceae</taxon>
        <taxon>Botrytis</taxon>
    </lineage>
</organism>
<evidence type="ECO:0000259" key="1">
    <source>
        <dbReference type="Pfam" id="PF06985"/>
    </source>
</evidence>
<proteinExistence type="predicted"/>
<keyword evidence="3" id="KW-1185">Reference proteome</keyword>
<name>A0A4Z1GK98_9HELO</name>
<evidence type="ECO:0000313" key="3">
    <source>
        <dbReference type="Proteomes" id="UP000297814"/>
    </source>
</evidence>
<dbReference type="Proteomes" id="UP000297814">
    <property type="component" value="Unassembled WGS sequence"/>
</dbReference>
<comment type="caution">
    <text evidence="2">The sequence shown here is derived from an EMBL/GenBank/DDBJ whole genome shotgun (WGS) entry which is preliminary data.</text>
</comment>
<dbReference type="AlphaFoldDB" id="A0A4Z1GK98"/>
<accession>A0A4Z1GK98</accession>
<feature type="domain" description="Heterokaryon incompatibility" evidence="1">
    <location>
        <begin position="196"/>
        <end position="371"/>
    </location>
</feature>
<dbReference type="EMBL" id="PQXK01000117">
    <property type="protein sequence ID" value="TGO36678.1"/>
    <property type="molecule type" value="Genomic_DNA"/>
</dbReference>